<dbReference type="AlphaFoldDB" id="A0A916JJD6"/>
<protein>
    <submittedName>
        <fullName evidence="1">Uncharacterized protein</fullName>
    </submittedName>
</protein>
<name>A0A916JJD6_9BACT</name>
<gene>
    <name evidence="1" type="ORF">DYBT9275_05438</name>
</gene>
<reference evidence="1" key="1">
    <citation type="submission" date="2021-04" db="EMBL/GenBank/DDBJ databases">
        <authorList>
            <person name="Rodrigo-Torres L."/>
            <person name="Arahal R. D."/>
            <person name="Lucena T."/>
        </authorList>
    </citation>
    <scope>NUCLEOTIDE SEQUENCE</scope>
    <source>
        <strain evidence="1">CECT 9275</strain>
    </source>
</reference>
<sequence length="56" mass="6601">MRIYKALWVYDPKSLKWQVLLNQLRSPYGLTINNNDELFLSEWTGTNDSVIKVTVK</sequence>
<proteinExistence type="predicted"/>
<accession>A0A916JJD6</accession>
<evidence type="ECO:0000313" key="1">
    <source>
        <dbReference type="EMBL" id="CAG5015900.1"/>
    </source>
</evidence>
<comment type="caution">
    <text evidence="1">The sequence shown here is derived from an EMBL/GenBank/DDBJ whole genome shotgun (WGS) entry which is preliminary data.</text>
</comment>
<evidence type="ECO:0000313" key="2">
    <source>
        <dbReference type="Proteomes" id="UP000680038"/>
    </source>
</evidence>
<organism evidence="1 2">
    <name type="scientific">Dyadobacter helix</name>
    <dbReference type="NCBI Taxonomy" id="2822344"/>
    <lineage>
        <taxon>Bacteria</taxon>
        <taxon>Pseudomonadati</taxon>
        <taxon>Bacteroidota</taxon>
        <taxon>Cytophagia</taxon>
        <taxon>Cytophagales</taxon>
        <taxon>Spirosomataceae</taxon>
        <taxon>Dyadobacter</taxon>
    </lineage>
</organism>
<dbReference type="EMBL" id="CAJRAF010000004">
    <property type="protein sequence ID" value="CAG5015900.1"/>
    <property type="molecule type" value="Genomic_DNA"/>
</dbReference>
<dbReference type="Proteomes" id="UP000680038">
    <property type="component" value="Unassembled WGS sequence"/>
</dbReference>
<keyword evidence="2" id="KW-1185">Reference proteome</keyword>